<gene>
    <name evidence="2" type="ORF">DFH07DRAFT_981534</name>
</gene>
<keyword evidence="2" id="KW-0808">Transferase</keyword>
<dbReference type="InterPro" id="IPR051681">
    <property type="entry name" value="Ser/Thr_Kinases-Pseudokinases"/>
</dbReference>
<dbReference type="EMBL" id="JARJLG010000123">
    <property type="protein sequence ID" value="KAJ7741397.1"/>
    <property type="molecule type" value="Genomic_DNA"/>
</dbReference>
<dbReference type="Pfam" id="PF07714">
    <property type="entry name" value="PK_Tyr_Ser-Thr"/>
    <property type="match status" value="1"/>
</dbReference>
<evidence type="ECO:0000313" key="3">
    <source>
        <dbReference type="Proteomes" id="UP001215280"/>
    </source>
</evidence>
<comment type="caution">
    <text evidence="2">The sequence shown here is derived from an EMBL/GenBank/DDBJ whole genome shotgun (WGS) entry which is preliminary data.</text>
</comment>
<name>A0AAD7IEQ6_9AGAR</name>
<evidence type="ECO:0000313" key="2">
    <source>
        <dbReference type="EMBL" id="KAJ7741397.1"/>
    </source>
</evidence>
<protein>
    <submittedName>
        <fullName evidence="2">Kinase-like domain-containing protein</fullName>
    </submittedName>
</protein>
<dbReference type="InterPro" id="IPR011009">
    <property type="entry name" value="Kinase-like_dom_sf"/>
</dbReference>
<sequence length="432" mass="48445">MPIYQVSLWPSVACRRPDSSQNLCSFVVEAAGTQDPKLQCRLNQYFDSMSAENDVDVVVQSPNYLKILVESASKLGIVNDPRFRVALYADEEQIATQLTSILDSEVDSAIVLNLRSAEAQYFLDAIQTILDKGFLIRHDQSAQAHKMIQQLSAISDEFPPSLFLSNIMRHDERPTFGGPFFNVYKATYHRKTVALKVMRIFLRGSDLHRFRLLFCQQALIWQHLCHRNVLCFIGIDRESFAPSIGMVSPWMEHGNVLQYLNEHGRGNVNNIVGLLDIANGLQYIHSSGIVHGDLRGANVLIDDEPKACIADFGLTQLSDFSLKHGGERAGSLHWMAPELIDPDSFGVQPLPSFASDVYAFGCVCVELYTGQPPFTNISDVKVISMIMAGRHPEWPFSTNPIMTNALWQLVIECRGRDYAARPAIEDIVQRLS</sequence>
<dbReference type="AlphaFoldDB" id="A0AAD7IEQ6"/>
<dbReference type="InterPro" id="IPR008266">
    <property type="entry name" value="Tyr_kinase_AS"/>
</dbReference>
<feature type="non-terminal residue" evidence="2">
    <location>
        <position position="1"/>
    </location>
</feature>
<dbReference type="InterPro" id="IPR000719">
    <property type="entry name" value="Prot_kinase_dom"/>
</dbReference>
<dbReference type="Gene3D" id="1.10.510.10">
    <property type="entry name" value="Transferase(Phosphotransferase) domain 1"/>
    <property type="match status" value="1"/>
</dbReference>
<organism evidence="2 3">
    <name type="scientific">Mycena maculata</name>
    <dbReference type="NCBI Taxonomy" id="230809"/>
    <lineage>
        <taxon>Eukaryota</taxon>
        <taxon>Fungi</taxon>
        <taxon>Dikarya</taxon>
        <taxon>Basidiomycota</taxon>
        <taxon>Agaricomycotina</taxon>
        <taxon>Agaricomycetes</taxon>
        <taxon>Agaricomycetidae</taxon>
        <taxon>Agaricales</taxon>
        <taxon>Marasmiineae</taxon>
        <taxon>Mycenaceae</taxon>
        <taxon>Mycena</taxon>
    </lineage>
</organism>
<keyword evidence="3" id="KW-1185">Reference proteome</keyword>
<feature type="domain" description="Protein kinase" evidence="1">
    <location>
        <begin position="169"/>
        <end position="432"/>
    </location>
</feature>
<proteinExistence type="predicted"/>
<dbReference type="GO" id="GO:0005524">
    <property type="term" value="F:ATP binding"/>
    <property type="evidence" value="ECO:0007669"/>
    <property type="project" value="InterPro"/>
</dbReference>
<dbReference type="PANTHER" id="PTHR44329">
    <property type="entry name" value="SERINE/THREONINE-PROTEIN KINASE TNNI3K-RELATED"/>
    <property type="match status" value="1"/>
</dbReference>
<dbReference type="PROSITE" id="PS00109">
    <property type="entry name" value="PROTEIN_KINASE_TYR"/>
    <property type="match status" value="1"/>
</dbReference>
<keyword evidence="2" id="KW-0418">Kinase</keyword>
<dbReference type="InterPro" id="IPR001245">
    <property type="entry name" value="Ser-Thr/Tyr_kinase_cat_dom"/>
</dbReference>
<dbReference type="GO" id="GO:0004674">
    <property type="term" value="F:protein serine/threonine kinase activity"/>
    <property type="evidence" value="ECO:0007669"/>
    <property type="project" value="TreeGrafter"/>
</dbReference>
<dbReference type="Proteomes" id="UP001215280">
    <property type="component" value="Unassembled WGS sequence"/>
</dbReference>
<accession>A0AAD7IEQ6</accession>
<reference evidence="2" key="1">
    <citation type="submission" date="2023-03" db="EMBL/GenBank/DDBJ databases">
        <title>Massive genome expansion in bonnet fungi (Mycena s.s.) driven by repeated elements and novel gene families across ecological guilds.</title>
        <authorList>
            <consortium name="Lawrence Berkeley National Laboratory"/>
            <person name="Harder C.B."/>
            <person name="Miyauchi S."/>
            <person name="Viragh M."/>
            <person name="Kuo A."/>
            <person name="Thoen E."/>
            <person name="Andreopoulos B."/>
            <person name="Lu D."/>
            <person name="Skrede I."/>
            <person name="Drula E."/>
            <person name="Henrissat B."/>
            <person name="Morin E."/>
            <person name="Kohler A."/>
            <person name="Barry K."/>
            <person name="LaButti K."/>
            <person name="Morin E."/>
            <person name="Salamov A."/>
            <person name="Lipzen A."/>
            <person name="Mereny Z."/>
            <person name="Hegedus B."/>
            <person name="Baldrian P."/>
            <person name="Stursova M."/>
            <person name="Weitz H."/>
            <person name="Taylor A."/>
            <person name="Grigoriev I.V."/>
            <person name="Nagy L.G."/>
            <person name="Martin F."/>
            <person name="Kauserud H."/>
        </authorList>
    </citation>
    <scope>NUCLEOTIDE SEQUENCE</scope>
    <source>
        <strain evidence="2">CBHHK188m</strain>
    </source>
</reference>
<evidence type="ECO:0000259" key="1">
    <source>
        <dbReference type="PROSITE" id="PS50011"/>
    </source>
</evidence>
<dbReference type="PROSITE" id="PS50011">
    <property type="entry name" value="PROTEIN_KINASE_DOM"/>
    <property type="match status" value="1"/>
</dbReference>
<dbReference type="SUPFAM" id="SSF56112">
    <property type="entry name" value="Protein kinase-like (PK-like)"/>
    <property type="match status" value="1"/>
</dbReference>